<feature type="compositionally biased region" description="Polar residues" evidence="1">
    <location>
        <begin position="92"/>
        <end position="108"/>
    </location>
</feature>
<protein>
    <submittedName>
        <fullName evidence="2">Uncharacterized protein</fullName>
    </submittedName>
</protein>
<evidence type="ECO:0000313" key="2">
    <source>
        <dbReference type="EMBL" id="CAE8634875.1"/>
    </source>
</evidence>
<organism evidence="2 3">
    <name type="scientific">Polarella glacialis</name>
    <name type="common">Dinoflagellate</name>
    <dbReference type="NCBI Taxonomy" id="89957"/>
    <lineage>
        <taxon>Eukaryota</taxon>
        <taxon>Sar</taxon>
        <taxon>Alveolata</taxon>
        <taxon>Dinophyceae</taxon>
        <taxon>Suessiales</taxon>
        <taxon>Suessiaceae</taxon>
        <taxon>Polarella</taxon>
    </lineage>
</organism>
<evidence type="ECO:0000256" key="1">
    <source>
        <dbReference type="SAM" id="MobiDB-lite"/>
    </source>
</evidence>
<dbReference type="AlphaFoldDB" id="A0A813HAE3"/>
<comment type="caution">
    <text evidence="2">The sequence shown here is derived from an EMBL/GenBank/DDBJ whole genome shotgun (WGS) entry which is preliminary data.</text>
</comment>
<reference evidence="2" key="1">
    <citation type="submission" date="2021-02" db="EMBL/GenBank/DDBJ databases">
        <authorList>
            <person name="Dougan E. K."/>
            <person name="Rhodes N."/>
            <person name="Thang M."/>
            <person name="Chan C."/>
        </authorList>
    </citation>
    <scope>NUCLEOTIDE SEQUENCE</scope>
</reference>
<accession>A0A813HAE3</accession>
<sequence length="108" mass="11701">MSPIKEVLKFAMHFFRFKSSSTQNPVLSATTCTAGSWSLQETSMGGNCWLPGQTSLATQPVLRDIMPMYSSSPQASAERQDKLGRQLHHNGSGASLNQRNTAVTALVS</sequence>
<gene>
    <name evidence="2" type="ORF">PGLA1383_LOCUS50488</name>
</gene>
<dbReference type="EMBL" id="CAJNNV010031166">
    <property type="protein sequence ID" value="CAE8634875.1"/>
    <property type="molecule type" value="Genomic_DNA"/>
</dbReference>
<feature type="region of interest" description="Disordered" evidence="1">
    <location>
        <begin position="70"/>
        <end position="108"/>
    </location>
</feature>
<name>A0A813HAE3_POLGL</name>
<dbReference type="Proteomes" id="UP000654075">
    <property type="component" value="Unassembled WGS sequence"/>
</dbReference>
<proteinExistence type="predicted"/>
<keyword evidence="3" id="KW-1185">Reference proteome</keyword>
<evidence type="ECO:0000313" key="3">
    <source>
        <dbReference type="Proteomes" id="UP000654075"/>
    </source>
</evidence>